<keyword evidence="1" id="KW-0472">Membrane</keyword>
<dbReference type="PANTHER" id="PTHR34978">
    <property type="entry name" value="POSSIBLE SENSOR-TRANSDUCER PROTEIN BLAR"/>
    <property type="match status" value="1"/>
</dbReference>
<name>A0A4R7RR87_9BACT</name>
<feature type="transmembrane region" description="Helical" evidence="1">
    <location>
        <begin position="244"/>
        <end position="264"/>
    </location>
</feature>
<dbReference type="PANTHER" id="PTHR34978:SF3">
    <property type="entry name" value="SLR0241 PROTEIN"/>
    <property type="match status" value="1"/>
</dbReference>
<dbReference type="OrthoDB" id="196717at2"/>
<organism evidence="3 4">
    <name type="scientific">Prosthecobacter fusiformis</name>
    <dbReference type="NCBI Taxonomy" id="48464"/>
    <lineage>
        <taxon>Bacteria</taxon>
        <taxon>Pseudomonadati</taxon>
        <taxon>Verrucomicrobiota</taxon>
        <taxon>Verrucomicrobiia</taxon>
        <taxon>Verrucomicrobiales</taxon>
        <taxon>Verrucomicrobiaceae</taxon>
        <taxon>Prosthecobacter</taxon>
    </lineage>
</organism>
<evidence type="ECO:0000313" key="4">
    <source>
        <dbReference type="Proteomes" id="UP000295662"/>
    </source>
</evidence>
<dbReference type="InterPro" id="IPR008756">
    <property type="entry name" value="Peptidase_M56"/>
</dbReference>
<reference evidence="3 4" key="1">
    <citation type="submission" date="2019-03" db="EMBL/GenBank/DDBJ databases">
        <title>Genomic Encyclopedia of Archaeal and Bacterial Type Strains, Phase II (KMG-II): from individual species to whole genera.</title>
        <authorList>
            <person name="Goeker M."/>
        </authorList>
    </citation>
    <scope>NUCLEOTIDE SEQUENCE [LARGE SCALE GENOMIC DNA]</scope>
    <source>
        <strain evidence="3 4">ATCC 25309</strain>
    </source>
</reference>
<evidence type="ECO:0000259" key="2">
    <source>
        <dbReference type="Pfam" id="PF05569"/>
    </source>
</evidence>
<keyword evidence="4" id="KW-1185">Reference proteome</keyword>
<sequence>MTSISLWLESLNHVAVKGTLVLGLALMAGLGLRRVSAARRYPLWMMAVLSTLALPVAVFFLPAWQVLPTMMRSGEFPQNRAATNRVPQPRQKVTVLPREGGDSKANTPIQVELETTVVSPAPAMPFSWVQLQPLVGMVWLGVFGILMARTGYGAWRLRTLAAKCQARSEGEAASVSSMMAKIAMELGIQRQPRLLLGEKDAVPMVWGVFRPHLLLPVGAAEWPADKLRAVLLHELAHLKRRDPLALWAGQIMLAVHWFNPLAWLTLGRMRADQEQACDDTVLRHGIRASDYAQHLLDLSRHAKMGTGLSLCALAMARPGPVEGRVEAVLDGGKDREAAAPGWSMLWAGLALVTALPLAMLQAAPGEPMDEGQDVSNWTPLMPQEKWPMKLSPEDERRWRALKVGGDLAELPQTARDVESGLAGTGFPRAMRVSFTAPKESVRAG</sequence>
<keyword evidence="1" id="KW-1133">Transmembrane helix</keyword>
<feature type="domain" description="Peptidase M56" evidence="2">
    <location>
        <begin position="25"/>
        <end position="327"/>
    </location>
</feature>
<feature type="transmembrane region" description="Helical" evidence="1">
    <location>
        <begin position="14"/>
        <end position="32"/>
    </location>
</feature>
<feature type="transmembrane region" description="Helical" evidence="1">
    <location>
        <begin position="128"/>
        <end position="148"/>
    </location>
</feature>
<dbReference type="EMBL" id="SOCA01000006">
    <property type="protein sequence ID" value="TDU68051.1"/>
    <property type="molecule type" value="Genomic_DNA"/>
</dbReference>
<dbReference type="AlphaFoldDB" id="A0A4R7RR87"/>
<comment type="caution">
    <text evidence="3">The sequence shown here is derived from an EMBL/GenBank/DDBJ whole genome shotgun (WGS) entry which is preliminary data.</text>
</comment>
<feature type="transmembrane region" description="Helical" evidence="1">
    <location>
        <begin position="44"/>
        <end position="64"/>
    </location>
</feature>
<dbReference type="InterPro" id="IPR052173">
    <property type="entry name" value="Beta-lactam_resp_regulator"/>
</dbReference>
<dbReference type="RefSeq" id="WP_133796197.1">
    <property type="nucleotide sequence ID" value="NZ_SOCA01000006.1"/>
</dbReference>
<proteinExistence type="predicted"/>
<accession>A0A4R7RR87</accession>
<dbReference type="Pfam" id="PF05569">
    <property type="entry name" value="Peptidase_M56"/>
    <property type="match status" value="1"/>
</dbReference>
<keyword evidence="1" id="KW-0812">Transmembrane</keyword>
<dbReference type="Proteomes" id="UP000295662">
    <property type="component" value="Unassembled WGS sequence"/>
</dbReference>
<evidence type="ECO:0000256" key="1">
    <source>
        <dbReference type="SAM" id="Phobius"/>
    </source>
</evidence>
<dbReference type="CDD" id="cd07341">
    <property type="entry name" value="M56_BlaR1_MecR1_like"/>
    <property type="match status" value="1"/>
</dbReference>
<protein>
    <submittedName>
        <fullName evidence="3">Beta-lactamase regulating signal transducer with metallopeptidase domain</fullName>
    </submittedName>
</protein>
<evidence type="ECO:0000313" key="3">
    <source>
        <dbReference type="EMBL" id="TDU68051.1"/>
    </source>
</evidence>
<gene>
    <name evidence="3" type="ORF">EI77_03168</name>
</gene>